<dbReference type="EMBL" id="ML178836">
    <property type="protein sequence ID" value="TFK98985.1"/>
    <property type="molecule type" value="Genomic_DNA"/>
</dbReference>
<reference evidence="1 2" key="1">
    <citation type="journal article" date="2019" name="Nat. Ecol. Evol.">
        <title>Megaphylogeny resolves global patterns of mushroom evolution.</title>
        <authorList>
            <person name="Varga T."/>
            <person name="Krizsan K."/>
            <person name="Foldi C."/>
            <person name="Dima B."/>
            <person name="Sanchez-Garcia M."/>
            <person name="Sanchez-Ramirez S."/>
            <person name="Szollosi G.J."/>
            <person name="Szarkandi J.G."/>
            <person name="Papp V."/>
            <person name="Albert L."/>
            <person name="Andreopoulos W."/>
            <person name="Angelini C."/>
            <person name="Antonin V."/>
            <person name="Barry K.W."/>
            <person name="Bougher N.L."/>
            <person name="Buchanan P."/>
            <person name="Buyck B."/>
            <person name="Bense V."/>
            <person name="Catcheside P."/>
            <person name="Chovatia M."/>
            <person name="Cooper J."/>
            <person name="Damon W."/>
            <person name="Desjardin D."/>
            <person name="Finy P."/>
            <person name="Geml J."/>
            <person name="Haridas S."/>
            <person name="Hughes K."/>
            <person name="Justo A."/>
            <person name="Karasinski D."/>
            <person name="Kautmanova I."/>
            <person name="Kiss B."/>
            <person name="Kocsube S."/>
            <person name="Kotiranta H."/>
            <person name="LaButti K.M."/>
            <person name="Lechner B.E."/>
            <person name="Liimatainen K."/>
            <person name="Lipzen A."/>
            <person name="Lukacs Z."/>
            <person name="Mihaltcheva S."/>
            <person name="Morgado L.N."/>
            <person name="Niskanen T."/>
            <person name="Noordeloos M.E."/>
            <person name="Ohm R.A."/>
            <person name="Ortiz-Santana B."/>
            <person name="Ovrebo C."/>
            <person name="Racz N."/>
            <person name="Riley R."/>
            <person name="Savchenko A."/>
            <person name="Shiryaev A."/>
            <person name="Soop K."/>
            <person name="Spirin V."/>
            <person name="Szebenyi C."/>
            <person name="Tomsovsky M."/>
            <person name="Tulloss R.E."/>
            <person name="Uehling J."/>
            <person name="Grigoriev I.V."/>
            <person name="Vagvolgyi C."/>
            <person name="Papp T."/>
            <person name="Martin F.M."/>
            <person name="Miettinen O."/>
            <person name="Hibbett D.S."/>
            <person name="Nagy L.G."/>
        </authorList>
    </citation>
    <scope>NUCLEOTIDE SEQUENCE [LARGE SCALE GENOMIC DNA]</scope>
    <source>
        <strain evidence="1 2">CBS 309.79</strain>
    </source>
</reference>
<keyword evidence="2" id="KW-1185">Reference proteome</keyword>
<dbReference type="Proteomes" id="UP000305067">
    <property type="component" value="Unassembled WGS sequence"/>
</dbReference>
<proteinExistence type="predicted"/>
<accession>A0A5C3QA94</accession>
<gene>
    <name evidence="1" type="ORF">BDV98DRAFT_191505</name>
</gene>
<evidence type="ECO:0000313" key="2">
    <source>
        <dbReference type="Proteomes" id="UP000305067"/>
    </source>
</evidence>
<sequence length="182" mass="20433">MEESMVRLFCFDDGPVSSCSGLGLGPLEKSLALSMRSPPASLLLHPRRQPLRRSVNSSRTGSCTGEFMSRWTVSTIRRHPFMIRHRSRRALNRVGTDAIIGNISVERELSLSHAGKKTRTLRNWAWDRWVPYQWTTITSTTVPSSARMAVPGRINSNGSLLLNLPRERVTALIVSDIGERHP</sequence>
<name>A0A5C3QA94_9AGAR</name>
<evidence type="ECO:0000313" key="1">
    <source>
        <dbReference type="EMBL" id="TFK98985.1"/>
    </source>
</evidence>
<protein>
    <submittedName>
        <fullName evidence="1">Uncharacterized protein</fullName>
    </submittedName>
</protein>
<dbReference type="AlphaFoldDB" id="A0A5C3QA94"/>
<organism evidence="1 2">
    <name type="scientific">Pterulicium gracile</name>
    <dbReference type="NCBI Taxonomy" id="1884261"/>
    <lineage>
        <taxon>Eukaryota</taxon>
        <taxon>Fungi</taxon>
        <taxon>Dikarya</taxon>
        <taxon>Basidiomycota</taxon>
        <taxon>Agaricomycotina</taxon>
        <taxon>Agaricomycetes</taxon>
        <taxon>Agaricomycetidae</taxon>
        <taxon>Agaricales</taxon>
        <taxon>Pleurotineae</taxon>
        <taxon>Pterulaceae</taxon>
        <taxon>Pterulicium</taxon>
    </lineage>
</organism>